<organism evidence="1">
    <name type="scientific">Anguilla anguilla</name>
    <name type="common">European freshwater eel</name>
    <name type="synonym">Muraena anguilla</name>
    <dbReference type="NCBI Taxonomy" id="7936"/>
    <lineage>
        <taxon>Eukaryota</taxon>
        <taxon>Metazoa</taxon>
        <taxon>Chordata</taxon>
        <taxon>Craniata</taxon>
        <taxon>Vertebrata</taxon>
        <taxon>Euteleostomi</taxon>
        <taxon>Actinopterygii</taxon>
        <taxon>Neopterygii</taxon>
        <taxon>Teleostei</taxon>
        <taxon>Anguilliformes</taxon>
        <taxon>Anguillidae</taxon>
        <taxon>Anguilla</taxon>
    </lineage>
</organism>
<reference evidence="1" key="2">
    <citation type="journal article" date="2015" name="Fish Shellfish Immunol.">
        <title>Early steps in the European eel (Anguilla anguilla)-Vibrio vulnificus interaction in the gills: Role of the RtxA13 toxin.</title>
        <authorList>
            <person name="Callol A."/>
            <person name="Pajuelo D."/>
            <person name="Ebbesson L."/>
            <person name="Teles M."/>
            <person name="MacKenzie S."/>
            <person name="Amaro C."/>
        </authorList>
    </citation>
    <scope>NUCLEOTIDE SEQUENCE</scope>
</reference>
<accession>A0A0E9XVE6</accession>
<proteinExistence type="predicted"/>
<sequence>MRCSLLYSVAKW</sequence>
<protein>
    <submittedName>
        <fullName evidence="1">Uncharacterized protein</fullName>
    </submittedName>
</protein>
<name>A0A0E9XVE6_ANGAN</name>
<evidence type="ECO:0000313" key="1">
    <source>
        <dbReference type="EMBL" id="JAI05674.1"/>
    </source>
</evidence>
<dbReference type="EMBL" id="GBXM01002904">
    <property type="protein sequence ID" value="JAI05674.1"/>
    <property type="molecule type" value="Transcribed_RNA"/>
</dbReference>
<reference evidence="1" key="1">
    <citation type="submission" date="2014-11" db="EMBL/GenBank/DDBJ databases">
        <authorList>
            <person name="Amaro Gonzalez C."/>
        </authorList>
    </citation>
    <scope>NUCLEOTIDE SEQUENCE</scope>
</reference>